<feature type="domain" description="3-keto-alpha-glucoside-1,2-lyase/3-keto-2-hydroxy-glucal hydratase" evidence="2">
    <location>
        <begin position="54"/>
        <end position="254"/>
    </location>
</feature>
<evidence type="ECO:0000313" key="4">
    <source>
        <dbReference type="Proteomes" id="UP001595477"/>
    </source>
</evidence>
<dbReference type="Gene3D" id="2.60.120.560">
    <property type="entry name" value="Exo-inulinase, domain 1"/>
    <property type="match status" value="1"/>
</dbReference>
<name>A0ABV7JQQ3_9ALTE</name>
<proteinExistence type="predicted"/>
<protein>
    <submittedName>
        <fullName evidence="3">DUF1080 domain-containing protein</fullName>
    </submittedName>
</protein>
<feature type="chain" id="PRO_5047263567" evidence="1">
    <location>
        <begin position="30"/>
        <end position="256"/>
    </location>
</feature>
<sequence length="256" mass="28553">MIAKLSSKFRPVFVATLTVLLTVSFNANSSPDKAAGSAMADQHNQLSQTEKQQGWQLLFDGETLNGWHVFQYPDTVPAWTVKEDMLTFNPASRGLQHGDLATDKVFENFELKFEWQSPENGNSGVFINVQETPESVTPWQTGPEYQLLGVAHGDNADPVKRSGGIFGFASPLTASDFLASTGWNHSVIKQQDGKVEFYLNGKLTARADLNSEQWQSRLASSRFKDQDGFGAYTKGHIVLQQWTSLIYFRNIKIKTL</sequence>
<dbReference type="EMBL" id="JBHRSX010000005">
    <property type="protein sequence ID" value="MFC3200415.1"/>
    <property type="molecule type" value="Genomic_DNA"/>
</dbReference>
<organism evidence="3 4">
    <name type="scientific">Alteromonas oceani</name>
    <dbReference type="NCBI Taxonomy" id="2071609"/>
    <lineage>
        <taxon>Bacteria</taxon>
        <taxon>Pseudomonadati</taxon>
        <taxon>Pseudomonadota</taxon>
        <taxon>Gammaproteobacteria</taxon>
        <taxon>Alteromonadales</taxon>
        <taxon>Alteromonadaceae</taxon>
        <taxon>Alteromonas/Salinimonas group</taxon>
        <taxon>Alteromonas</taxon>
    </lineage>
</organism>
<evidence type="ECO:0000259" key="2">
    <source>
        <dbReference type="Pfam" id="PF06439"/>
    </source>
</evidence>
<accession>A0ABV7JQQ3</accession>
<keyword evidence="1" id="KW-0732">Signal</keyword>
<dbReference type="Pfam" id="PF06439">
    <property type="entry name" value="3keto-disac_hyd"/>
    <property type="match status" value="1"/>
</dbReference>
<dbReference type="RefSeq" id="WP_206427295.1">
    <property type="nucleotide sequence ID" value="NZ_JBHRSX010000005.1"/>
</dbReference>
<gene>
    <name evidence="3" type="ORF">ACFOEW_01080</name>
</gene>
<evidence type="ECO:0000256" key="1">
    <source>
        <dbReference type="SAM" id="SignalP"/>
    </source>
</evidence>
<comment type="caution">
    <text evidence="3">The sequence shown here is derived from an EMBL/GenBank/DDBJ whole genome shotgun (WGS) entry which is preliminary data.</text>
</comment>
<reference evidence="4" key="1">
    <citation type="journal article" date="2019" name="Int. J. Syst. Evol. Microbiol.">
        <title>The Global Catalogue of Microorganisms (GCM) 10K type strain sequencing project: providing services to taxonomists for standard genome sequencing and annotation.</title>
        <authorList>
            <consortium name="The Broad Institute Genomics Platform"/>
            <consortium name="The Broad Institute Genome Sequencing Center for Infectious Disease"/>
            <person name="Wu L."/>
            <person name="Ma J."/>
        </authorList>
    </citation>
    <scope>NUCLEOTIDE SEQUENCE [LARGE SCALE GENOMIC DNA]</scope>
    <source>
        <strain evidence="4">KCTC 52449</strain>
    </source>
</reference>
<evidence type="ECO:0000313" key="3">
    <source>
        <dbReference type="EMBL" id="MFC3200415.1"/>
    </source>
</evidence>
<keyword evidence="4" id="KW-1185">Reference proteome</keyword>
<feature type="signal peptide" evidence="1">
    <location>
        <begin position="1"/>
        <end position="29"/>
    </location>
</feature>
<dbReference type="InterPro" id="IPR010496">
    <property type="entry name" value="AL/BT2_dom"/>
</dbReference>
<dbReference type="Proteomes" id="UP001595477">
    <property type="component" value="Unassembled WGS sequence"/>
</dbReference>